<evidence type="ECO:0000313" key="1">
    <source>
        <dbReference type="EMBL" id="MYY65495.1"/>
    </source>
</evidence>
<name>A0A6N9ITH4_9LACO</name>
<dbReference type="AlphaFoldDB" id="A0A6N9ITH4"/>
<protein>
    <submittedName>
        <fullName evidence="1">Uncharacterized protein</fullName>
    </submittedName>
</protein>
<proteinExistence type="predicted"/>
<comment type="caution">
    <text evidence="1">The sequence shown here is derived from an EMBL/GenBank/DDBJ whole genome shotgun (WGS) entry which is preliminary data.</text>
</comment>
<dbReference type="EMBL" id="VSUB01000013">
    <property type="protein sequence ID" value="MYY65495.1"/>
    <property type="molecule type" value="Genomic_DNA"/>
</dbReference>
<gene>
    <name evidence="1" type="ORF">FYL25_08860</name>
</gene>
<reference evidence="1 2" key="1">
    <citation type="journal article" date="2020" name="Food Funct.">
        <title>Screening of Lactobacillus salivarius strains from the feces of Chinese populations and the evaluation of their effects against intestinal inflammation in mice.</title>
        <authorList>
            <person name="Zhai Q."/>
            <person name="Shen X."/>
            <person name="Cen S."/>
            <person name="Zhang C."/>
            <person name="Tian F."/>
            <person name="Zhao J."/>
            <person name="Zhang H."/>
            <person name="Xue Y."/>
            <person name="Chen W."/>
        </authorList>
    </citation>
    <scope>NUCLEOTIDE SEQUENCE [LARGE SCALE GENOMIC DNA]</scope>
    <source>
        <strain evidence="1 2">FYNDL5_1.scaf</strain>
    </source>
</reference>
<organism evidence="1 2">
    <name type="scientific">Ligilactobacillus salivarius</name>
    <dbReference type="NCBI Taxonomy" id="1624"/>
    <lineage>
        <taxon>Bacteria</taxon>
        <taxon>Bacillati</taxon>
        <taxon>Bacillota</taxon>
        <taxon>Bacilli</taxon>
        <taxon>Lactobacillales</taxon>
        <taxon>Lactobacillaceae</taxon>
        <taxon>Ligilactobacillus</taxon>
    </lineage>
</organism>
<dbReference type="Proteomes" id="UP000471678">
    <property type="component" value="Unassembled WGS sequence"/>
</dbReference>
<accession>A0A6N9ITH4</accession>
<dbReference type="RefSeq" id="WP_161022945.1">
    <property type="nucleotide sequence ID" value="NZ_VSUB01000013.1"/>
</dbReference>
<evidence type="ECO:0000313" key="2">
    <source>
        <dbReference type="Proteomes" id="UP000471678"/>
    </source>
</evidence>
<sequence length="215" mass="25937">MNRTEIKIEKDVFEEVMYTDYIEWGTLLGNKINDFWLENEDFQKDLLYNKIPKQLDNWYKEFSIMYRSGKLDDNLENAMYEFLGLTPKKYITEEIMKAYKRYVQETINDVNKVLDKLNKNGVVLLEFYGYSTKDEDIEQDQTYQEEYDFLFDTIINKIEQDLNTGFINYGLSLVWFLANKDNTWCVLLRTDNDDYYIQINDILTGNEYLEQIDKE</sequence>